<keyword evidence="4" id="KW-0804">Transcription</keyword>
<dbReference type="InterPro" id="IPR009061">
    <property type="entry name" value="DNA-bd_dom_put_sf"/>
</dbReference>
<comment type="caution">
    <text evidence="7">The sequence shown here is derived from an EMBL/GenBank/DDBJ whole genome shotgun (WGS) entry which is preliminary data.</text>
</comment>
<dbReference type="Gene3D" id="1.10.1660.10">
    <property type="match status" value="1"/>
</dbReference>
<dbReference type="Pfam" id="PF13411">
    <property type="entry name" value="MerR_1"/>
    <property type="match status" value="1"/>
</dbReference>
<dbReference type="PANTHER" id="PTHR30204:SF69">
    <property type="entry name" value="MERR-FAMILY TRANSCRIPTIONAL REGULATOR"/>
    <property type="match status" value="1"/>
</dbReference>
<name>A0ABT6HEI3_LEUPS</name>
<dbReference type="SMART" id="SM00422">
    <property type="entry name" value="HTH_MERR"/>
    <property type="match status" value="1"/>
</dbReference>
<keyword evidence="3" id="KW-0238">DNA-binding</keyword>
<feature type="domain" description="HTH merR-type" evidence="6">
    <location>
        <begin position="1"/>
        <end position="70"/>
    </location>
</feature>
<dbReference type="PANTHER" id="PTHR30204">
    <property type="entry name" value="REDOX-CYCLING DRUG-SENSING TRANSCRIPTIONAL ACTIVATOR SOXR"/>
    <property type="match status" value="1"/>
</dbReference>
<evidence type="ECO:0000256" key="5">
    <source>
        <dbReference type="SAM" id="Coils"/>
    </source>
</evidence>
<dbReference type="GeneID" id="64344696"/>
<evidence type="ECO:0000256" key="2">
    <source>
        <dbReference type="ARBA" id="ARBA00023015"/>
    </source>
</evidence>
<dbReference type="EMBL" id="JARGDN010000021">
    <property type="protein sequence ID" value="MDG9734452.1"/>
    <property type="molecule type" value="Genomic_DNA"/>
</dbReference>
<dbReference type="SUPFAM" id="SSF46955">
    <property type="entry name" value="Putative DNA-binding domain"/>
    <property type="match status" value="1"/>
</dbReference>
<dbReference type="CDD" id="cd01109">
    <property type="entry name" value="HTH_YyaN"/>
    <property type="match status" value="1"/>
</dbReference>
<keyword evidence="1" id="KW-0678">Repressor</keyword>
<evidence type="ECO:0000313" key="8">
    <source>
        <dbReference type="Proteomes" id="UP001529201"/>
    </source>
</evidence>
<organism evidence="7 8">
    <name type="scientific">Leuconostoc pseudomesenteroides</name>
    <dbReference type="NCBI Taxonomy" id="33968"/>
    <lineage>
        <taxon>Bacteria</taxon>
        <taxon>Bacillati</taxon>
        <taxon>Bacillota</taxon>
        <taxon>Bacilli</taxon>
        <taxon>Lactobacillales</taxon>
        <taxon>Lactobacillaceae</taxon>
        <taxon>Leuconostoc</taxon>
    </lineage>
</organism>
<dbReference type="PROSITE" id="PS50937">
    <property type="entry name" value="HTH_MERR_2"/>
    <property type="match status" value="1"/>
</dbReference>
<dbReference type="InterPro" id="IPR000551">
    <property type="entry name" value="MerR-type_HTH_dom"/>
</dbReference>
<feature type="coiled-coil region" evidence="5">
    <location>
        <begin position="75"/>
        <end position="109"/>
    </location>
</feature>
<evidence type="ECO:0000313" key="7">
    <source>
        <dbReference type="EMBL" id="MDG9734452.1"/>
    </source>
</evidence>
<dbReference type="InterPro" id="IPR047057">
    <property type="entry name" value="MerR_fam"/>
</dbReference>
<keyword evidence="5" id="KW-0175">Coiled coil</keyword>
<reference evidence="7 8" key="1">
    <citation type="submission" date="2023-02" db="EMBL/GenBank/DDBJ databases">
        <title>Antimicrobial susceptibility testing and tentative epidemiological cut-off values for Lactobacillaceae family species intended for ingestion.</title>
        <authorList>
            <person name="Noehr-Meldgaard K."/>
            <person name="Struve C."/>
            <person name="Ingmer H."/>
            <person name="Koza A."/>
            <person name="Al-Nakeeb K."/>
            <person name="Agersoe Y."/>
        </authorList>
    </citation>
    <scope>NUCLEOTIDE SEQUENCE [LARGE SCALE GENOMIC DNA]</scope>
    <source>
        <strain evidence="7 8">DSM 20193</strain>
    </source>
</reference>
<keyword evidence="8" id="KW-1185">Reference proteome</keyword>
<keyword evidence="2" id="KW-0805">Transcription regulation</keyword>
<accession>A0ABT6HEI3</accession>
<evidence type="ECO:0000256" key="1">
    <source>
        <dbReference type="ARBA" id="ARBA00022491"/>
    </source>
</evidence>
<evidence type="ECO:0000256" key="3">
    <source>
        <dbReference type="ARBA" id="ARBA00023125"/>
    </source>
</evidence>
<proteinExistence type="predicted"/>
<evidence type="ECO:0000256" key="4">
    <source>
        <dbReference type="ARBA" id="ARBA00023163"/>
    </source>
</evidence>
<evidence type="ECO:0000259" key="6">
    <source>
        <dbReference type="PROSITE" id="PS50937"/>
    </source>
</evidence>
<dbReference type="RefSeq" id="WP_010291558.1">
    <property type="nucleotide sequence ID" value="NZ_CP065993.1"/>
</dbReference>
<dbReference type="Proteomes" id="UP001529201">
    <property type="component" value="Unassembled WGS sequence"/>
</dbReference>
<sequence length="136" mass="15909">MYTINDVAQIFSVSPYTLRFYAKKELFPNIVRDKQNTRLFSDKDLEYVEMVLALRHSGMSLSSIKNYIDLCALGDQSITERLHIIQNELNNAEEKVQESIRQRNILKTKLSYYEKAIKIGEKNIIWSELKHSNGHN</sequence>
<protein>
    <submittedName>
        <fullName evidence="7">MerR family transcriptional regulator</fullName>
    </submittedName>
</protein>
<gene>
    <name evidence="7" type="ORF">P1N92_10100</name>
</gene>